<accession>A0AAV7TGZ3</accession>
<evidence type="ECO:0000313" key="2">
    <source>
        <dbReference type="Proteomes" id="UP001066276"/>
    </source>
</evidence>
<name>A0AAV7TGZ3_PLEWA</name>
<protein>
    <submittedName>
        <fullName evidence="1">Uncharacterized protein</fullName>
    </submittedName>
</protein>
<comment type="caution">
    <text evidence="1">The sequence shown here is derived from an EMBL/GenBank/DDBJ whole genome shotgun (WGS) entry which is preliminary data.</text>
</comment>
<keyword evidence="2" id="KW-1185">Reference proteome</keyword>
<reference evidence="1" key="1">
    <citation type="journal article" date="2022" name="bioRxiv">
        <title>Sequencing and chromosome-scale assembly of the giantPleurodeles waltlgenome.</title>
        <authorList>
            <person name="Brown T."/>
            <person name="Elewa A."/>
            <person name="Iarovenko S."/>
            <person name="Subramanian E."/>
            <person name="Araus A.J."/>
            <person name="Petzold A."/>
            <person name="Susuki M."/>
            <person name="Suzuki K.-i.T."/>
            <person name="Hayashi T."/>
            <person name="Toyoda A."/>
            <person name="Oliveira C."/>
            <person name="Osipova E."/>
            <person name="Leigh N.D."/>
            <person name="Simon A."/>
            <person name="Yun M.H."/>
        </authorList>
    </citation>
    <scope>NUCLEOTIDE SEQUENCE</scope>
    <source>
        <strain evidence="1">20211129_DDA</strain>
        <tissue evidence="1">Liver</tissue>
    </source>
</reference>
<organism evidence="1 2">
    <name type="scientific">Pleurodeles waltl</name>
    <name type="common">Iberian ribbed newt</name>
    <dbReference type="NCBI Taxonomy" id="8319"/>
    <lineage>
        <taxon>Eukaryota</taxon>
        <taxon>Metazoa</taxon>
        <taxon>Chordata</taxon>
        <taxon>Craniata</taxon>
        <taxon>Vertebrata</taxon>
        <taxon>Euteleostomi</taxon>
        <taxon>Amphibia</taxon>
        <taxon>Batrachia</taxon>
        <taxon>Caudata</taxon>
        <taxon>Salamandroidea</taxon>
        <taxon>Salamandridae</taxon>
        <taxon>Pleurodelinae</taxon>
        <taxon>Pleurodeles</taxon>
    </lineage>
</organism>
<sequence length="174" mass="19085">MTVRTRNCKRHGARRRILSSGPPFAAAMMAERLKDGPGPCRHGISLCGPGELQSQLMECQEDGTSPGTLSVRPWLHLLKAMSQCCEAQLRTPSIWLKAVSQCCEAQLRKMEKMDPAHGPRSVITWLQGPWYSFIPADLAVLDDGCEVQGRYNRPLGLIVLVVGLTALDDGCIAE</sequence>
<dbReference type="AlphaFoldDB" id="A0AAV7TGZ3"/>
<evidence type="ECO:0000313" key="1">
    <source>
        <dbReference type="EMBL" id="KAJ1175930.1"/>
    </source>
</evidence>
<dbReference type="EMBL" id="JANPWB010000006">
    <property type="protein sequence ID" value="KAJ1175930.1"/>
    <property type="molecule type" value="Genomic_DNA"/>
</dbReference>
<proteinExistence type="predicted"/>
<gene>
    <name evidence="1" type="ORF">NDU88_001215</name>
</gene>
<dbReference type="Proteomes" id="UP001066276">
    <property type="component" value="Chromosome 3_2"/>
</dbReference>